<dbReference type="GO" id="GO:0016787">
    <property type="term" value="F:hydrolase activity"/>
    <property type="evidence" value="ECO:0007669"/>
    <property type="project" value="UniProtKB-KW"/>
</dbReference>
<feature type="domain" description="DEAD-box RNA helicase Q" evidence="13">
    <location>
        <begin position="144"/>
        <end position="172"/>
    </location>
</feature>
<feature type="domain" description="Helicase C-terminal" evidence="12">
    <location>
        <begin position="378"/>
        <end position="525"/>
    </location>
</feature>
<feature type="compositionally biased region" description="Gly residues" evidence="10">
    <location>
        <begin position="551"/>
        <end position="577"/>
    </location>
</feature>
<comment type="subcellular location">
    <subcellularLocation>
        <location evidence="1">Nucleus</location>
    </subcellularLocation>
</comment>
<protein>
    <recommendedName>
        <fullName evidence="2">RNA helicase</fullName>
        <ecNumber evidence="2">3.6.4.13</ecNumber>
    </recommendedName>
</protein>
<feature type="short sequence motif" description="Q motif" evidence="8">
    <location>
        <begin position="144"/>
        <end position="172"/>
    </location>
</feature>
<dbReference type="InterPro" id="IPR014001">
    <property type="entry name" value="Helicase_ATP-bd"/>
</dbReference>
<dbReference type="SMART" id="SM00487">
    <property type="entry name" value="DEXDc"/>
    <property type="match status" value="1"/>
</dbReference>
<dbReference type="PROSITE" id="PS51192">
    <property type="entry name" value="HELICASE_ATP_BIND_1"/>
    <property type="match status" value="1"/>
</dbReference>
<organism evidence="14 15">
    <name type="scientific">Rhizophlyctis rosea</name>
    <dbReference type="NCBI Taxonomy" id="64517"/>
    <lineage>
        <taxon>Eukaryota</taxon>
        <taxon>Fungi</taxon>
        <taxon>Fungi incertae sedis</taxon>
        <taxon>Chytridiomycota</taxon>
        <taxon>Chytridiomycota incertae sedis</taxon>
        <taxon>Chytridiomycetes</taxon>
        <taxon>Rhizophlyctidales</taxon>
        <taxon>Rhizophlyctidaceae</taxon>
        <taxon>Rhizophlyctis</taxon>
    </lineage>
</organism>
<reference evidence="14" key="1">
    <citation type="submission" date="2020-05" db="EMBL/GenBank/DDBJ databases">
        <title>Phylogenomic resolution of chytrid fungi.</title>
        <authorList>
            <person name="Stajich J.E."/>
            <person name="Amses K."/>
            <person name="Simmons R."/>
            <person name="Seto K."/>
            <person name="Myers J."/>
            <person name="Bonds A."/>
            <person name="Quandt C.A."/>
            <person name="Barry K."/>
            <person name="Liu P."/>
            <person name="Grigoriev I."/>
            <person name="Longcore J.E."/>
            <person name="James T.Y."/>
        </authorList>
    </citation>
    <scope>NUCLEOTIDE SEQUENCE</scope>
    <source>
        <strain evidence="14">JEL0318</strain>
    </source>
</reference>
<dbReference type="CDD" id="cd17966">
    <property type="entry name" value="DEADc_DDX5_DDX17"/>
    <property type="match status" value="1"/>
</dbReference>
<keyword evidence="15" id="KW-1185">Reference proteome</keyword>
<dbReference type="GO" id="GO:0003676">
    <property type="term" value="F:nucleic acid binding"/>
    <property type="evidence" value="ECO:0007669"/>
    <property type="project" value="InterPro"/>
</dbReference>
<keyword evidence="7" id="KW-0539">Nucleus</keyword>
<evidence type="ECO:0000256" key="10">
    <source>
        <dbReference type="SAM" id="MobiDB-lite"/>
    </source>
</evidence>
<dbReference type="PANTHER" id="PTHR47958">
    <property type="entry name" value="ATP-DEPENDENT RNA HELICASE DBP3"/>
    <property type="match status" value="1"/>
</dbReference>
<evidence type="ECO:0000256" key="9">
    <source>
        <dbReference type="RuleBase" id="RU000492"/>
    </source>
</evidence>
<dbReference type="InterPro" id="IPR011545">
    <property type="entry name" value="DEAD/DEAH_box_helicase_dom"/>
</dbReference>
<evidence type="ECO:0000256" key="7">
    <source>
        <dbReference type="ARBA" id="ARBA00023242"/>
    </source>
</evidence>
<evidence type="ECO:0000256" key="5">
    <source>
        <dbReference type="ARBA" id="ARBA00022806"/>
    </source>
</evidence>
<dbReference type="InterPro" id="IPR001650">
    <property type="entry name" value="Helicase_C-like"/>
</dbReference>
<feature type="region of interest" description="Disordered" evidence="10">
    <location>
        <begin position="1"/>
        <end position="20"/>
    </location>
</feature>
<feature type="compositionally biased region" description="Low complexity" evidence="10">
    <location>
        <begin position="1"/>
        <end position="10"/>
    </location>
</feature>
<evidence type="ECO:0000313" key="15">
    <source>
        <dbReference type="Proteomes" id="UP001212841"/>
    </source>
</evidence>
<comment type="caution">
    <text evidence="14">The sequence shown here is derived from an EMBL/GenBank/DDBJ whole genome shotgun (WGS) entry which is preliminary data.</text>
</comment>
<dbReference type="InterPro" id="IPR014014">
    <property type="entry name" value="RNA_helicase_DEAD_Q_motif"/>
</dbReference>
<evidence type="ECO:0000259" key="13">
    <source>
        <dbReference type="PROSITE" id="PS51195"/>
    </source>
</evidence>
<feature type="region of interest" description="Disordered" evidence="10">
    <location>
        <begin position="551"/>
        <end position="590"/>
    </location>
</feature>
<dbReference type="CDD" id="cd18787">
    <property type="entry name" value="SF2_C_DEAD"/>
    <property type="match status" value="1"/>
</dbReference>
<evidence type="ECO:0000256" key="8">
    <source>
        <dbReference type="PROSITE-ProRule" id="PRU00552"/>
    </source>
</evidence>
<dbReference type="PROSITE" id="PS51194">
    <property type="entry name" value="HELICASE_CTER"/>
    <property type="match status" value="1"/>
</dbReference>
<evidence type="ECO:0000256" key="3">
    <source>
        <dbReference type="ARBA" id="ARBA00022741"/>
    </source>
</evidence>
<gene>
    <name evidence="14" type="primary">DBP2_2</name>
    <name evidence="14" type="ORF">HK097_004216</name>
</gene>
<keyword evidence="3 9" id="KW-0547">Nucleotide-binding</keyword>
<dbReference type="EMBL" id="JADGJD010000205">
    <property type="protein sequence ID" value="KAJ3053465.1"/>
    <property type="molecule type" value="Genomic_DNA"/>
</dbReference>
<sequence>MSSYYSSYNGSSGGGSSYKGSSGQVFRTGKVASEQVGYGGSSGGYGGSSYGGTSYGGGYGGGGGGGYGGGGFGGGFGGGDRMGGLGQGLVKPDWERELPNLPKFEKNFYMEHPNVTARSTAEVEAFRRKHEITTIGPNIPKPVETFDEASFPSYVLNEVAAAGFTNPTSIQSQGWPMALSGRDMVGIAETGSGKTLSYVLPAIVHINAQPLLQQGDGPIVLILAPTRELALQIQQECQKFGSSSRIKNTCLYGGVSRGPQMKELSRGIEICIATPGRLIDMLESGKTNLRRVTYLVMDEADRMLDMGFEPQIRKIVDQIRPDRQTLMWSATWPKEVQNLARDYLKDYIQVNVGSMELSASHNVTQIVEICQEMDKRSKLLRLLEKIMDKEEQKTIIFTGTKRTADEITRFLRQEGFGALAIHGDKKQQERDWVMHEFKSGKAPILIATDVAARGLDVKDIKFVINFDFPNNIEDYVHRIGRTGRAKTTGTAYTFFTADNYKQARDLVKILEEANQEVDPKLRDFAAAGGGGGGFNRWGGGRGGGGRGGGGYGSGGGGYGGGSGSGYGGSGGGYGGSGSANRFQPYGGGRR</sequence>
<evidence type="ECO:0000256" key="1">
    <source>
        <dbReference type="ARBA" id="ARBA00004123"/>
    </source>
</evidence>
<dbReference type="PROSITE" id="PS51195">
    <property type="entry name" value="Q_MOTIF"/>
    <property type="match status" value="1"/>
</dbReference>
<dbReference type="SMART" id="SM00490">
    <property type="entry name" value="HELICc"/>
    <property type="match status" value="1"/>
</dbReference>
<keyword evidence="4 9" id="KW-0378">Hydrolase</keyword>
<comment type="similarity">
    <text evidence="9">Belongs to the DEAD box helicase family.</text>
</comment>
<dbReference type="SUPFAM" id="SSF52540">
    <property type="entry name" value="P-loop containing nucleoside triphosphate hydrolases"/>
    <property type="match status" value="1"/>
</dbReference>
<feature type="domain" description="Helicase ATP-binding" evidence="11">
    <location>
        <begin position="175"/>
        <end position="350"/>
    </location>
</feature>
<dbReference type="GO" id="GO:0003724">
    <property type="term" value="F:RNA helicase activity"/>
    <property type="evidence" value="ECO:0007669"/>
    <property type="project" value="UniProtKB-EC"/>
</dbReference>
<dbReference type="FunFam" id="3.40.50.300:FF:000079">
    <property type="entry name" value="probable ATP-dependent RNA helicase DDX17"/>
    <property type="match status" value="1"/>
</dbReference>
<evidence type="ECO:0000259" key="12">
    <source>
        <dbReference type="PROSITE" id="PS51194"/>
    </source>
</evidence>
<evidence type="ECO:0000313" key="14">
    <source>
        <dbReference type="EMBL" id="KAJ3053465.1"/>
    </source>
</evidence>
<dbReference type="Pfam" id="PF00270">
    <property type="entry name" value="DEAD"/>
    <property type="match status" value="1"/>
</dbReference>
<dbReference type="InterPro" id="IPR000629">
    <property type="entry name" value="RNA-helicase_DEAD-box_CS"/>
</dbReference>
<evidence type="ECO:0000259" key="11">
    <source>
        <dbReference type="PROSITE" id="PS51192"/>
    </source>
</evidence>
<evidence type="ECO:0000256" key="2">
    <source>
        <dbReference type="ARBA" id="ARBA00012552"/>
    </source>
</evidence>
<dbReference type="GO" id="GO:0005524">
    <property type="term" value="F:ATP binding"/>
    <property type="evidence" value="ECO:0007669"/>
    <property type="project" value="UniProtKB-KW"/>
</dbReference>
<dbReference type="FunFam" id="3.40.50.300:FF:000008">
    <property type="entry name" value="ATP-dependent RNA helicase RhlB"/>
    <property type="match status" value="1"/>
</dbReference>
<keyword evidence="6 9" id="KW-0067">ATP-binding</keyword>
<proteinExistence type="inferred from homology"/>
<evidence type="ECO:0000256" key="6">
    <source>
        <dbReference type="ARBA" id="ARBA00022840"/>
    </source>
</evidence>
<keyword evidence="5 9" id="KW-0347">Helicase</keyword>
<dbReference type="InterPro" id="IPR027417">
    <property type="entry name" value="P-loop_NTPase"/>
</dbReference>
<accession>A0AAD5SEA4</accession>
<dbReference type="Proteomes" id="UP001212841">
    <property type="component" value="Unassembled WGS sequence"/>
</dbReference>
<evidence type="ECO:0000256" key="4">
    <source>
        <dbReference type="ARBA" id="ARBA00022801"/>
    </source>
</evidence>
<dbReference type="PROSITE" id="PS00039">
    <property type="entry name" value="DEAD_ATP_HELICASE"/>
    <property type="match status" value="1"/>
</dbReference>
<name>A0AAD5SEA4_9FUNG</name>
<dbReference type="EC" id="3.6.4.13" evidence="2"/>
<dbReference type="Gene3D" id="3.40.50.300">
    <property type="entry name" value="P-loop containing nucleotide triphosphate hydrolases"/>
    <property type="match status" value="2"/>
</dbReference>
<dbReference type="AlphaFoldDB" id="A0AAD5SEA4"/>
<dbReference type="Pfam" id="PF00271">
    <property type="entry name" value="Helicase_C"/>
    <property type="match status" value="1"/>
</dbReference>
<dbReference type="GO" id="GO:0005634">
    <property type="term" value="C:nucleus"/>
    <property type="evidence" value="ECO:0007669"/>
    <property type="project" value="UniProtKB-SubCell"/>
</dbReference>